<feature type="compositionally biased region" description="Basic and acidic residues" evidence="5">
    <location>
        <begin position="2346"/>
        <end position="2356"/>
    </location>
</feature>
<dbReference type="GO" id="GO:0003729">
    <property type="term" value="F:mRNA binding"/>
    <property type="evidence" value="ECO:0007669"/>
    <property type="project" value="TreeGrafter"/>
</dbReference>
<name>A0A6A5QK23_AMPQU</name>
<evidence type="ECO:0000259" key="6">
    <source>
        <dbReference type="Pfam" id="PF11262"/>
    </source>
</evidence>
<dbReference type="PANTHER" id="PTHR21597">
    <property type="entry name" value="THO2 PROTEIN"/>
    <property type="match status" value="1"/>
</dbReference>
<feature type="compositionally biased region" description="Polar residues" evidence="5">
    <location>
        <begin position="1570"/>
        <end position="1580"/>
    </location>
</feature>
<proteinExistence type="inferred from homology"/>
<feature type="domain" description="THO complex subunit 2 N-terminal" evidence="8">
    <location>
        <begin position="128"/>
        <end position="853"/>
    </location>
</feature>
<reference evidence="9" key="1">
    <citation type="journal article" date="2020" name="Stud. Mycol.">
        <title>101 Dothideomycetes genomes: a test case for predicting lifestyles and emergence of pathogens.</title>
        <authorList>
            <person name="Haridas S."/>
            <person name="Albert R."/>
            <person name="Binder M."/>
            <person name="Bloem J."/>
            <person name="Labutti K."/>
            <person name="Salamov A."/>
            <person name="Andreopoulos B."/>
            <person name="Baker S."/>
            <person name="Barry K."/>
            <person name="Bills G."/>
            <person name="Bluhm B."/>
            <person name="Cannon C."/>
            <person name="Castanera R."/>
            <person name="Culley D."/>
            <person name="Daum C."/>
            <person name="Ezra D."/>
            <person name="Gonzalez J."/>
            <person name="Henrissat B."/>
            <person name="Kuo A."/>
            <person name="Liang C."/>
            <person name="Lipzen A."/>
            <person name="Lutzoni F."/>
            <person name="Magnuson J."/>
            <person name="Mondo S."/>
            <person name="Nolan M."/>
            <person name="Ohm R."/>
            <person name="Pangilinan J."/>
            <person name="Park H.-J."/>
            <person name="Ramirez L."/>
            <person name="Alfaro M."/>
            <person name="Sun H."/>
            <person name="Tritt A."/>
            <person name="Yoshinaga Y."/>
            <person name="Zwiers L.-H."/>
            <person name="Turgeon B."/>
            <person name="Goodwin S."/>
            <person name="Spatafora J."/>
            <person name="Crous P."/>
            <person name="Grigoriev I."/>
        </authorList>
    </citation>
    <scope>NUCLEOTIDE SEQUENCE</scope>
    <source>
        <strain evidence="9">HMLAC05119</strain>
    </source>
</reference>
<comment type="similarity">
    <text evidence="2">Belongs to the THOC2 family.</text>
</comment>
<evidence type="ECO:0000256" key="2">
    <source>
        <dbReference type="ARBA" id="ARBA00007857"/>
    </source>
</evidence>
<evidence type="ECO:0000259" key="7">
    <source>
        <dbReference type="Pfam" id="PF11732"/>
    </source>
</evidence>
<evidence type="ECO:0000256" key="3">
    <source>
        <dbReference type="ARBA" id="ARBA00019596"/>
    </source>
</evidence>
<protein>
    <recommendedName>
        <fullName evidence="3">THO complex subunit 2</fullName>
    </recommendedName>
</protein>
<organism evidence="9 10">
    <name type="scientific">Ampelomyces quisqualis</name>
    <name type="common">Powdery mildew agent</name>
    <dbReference type="NCBI Taxonomy" id="50730"/>
    <lineage>
        <taxon>Eukaryota</taxon>
        <taxon>Fungi</taxon>
        <taxon>Dikarya</taxon>
        <taxon>Ascomycota</taxon>
        <taxon>Pezizomycotina</taxon>
        <taxon>Dothideomycetes</taxon>
        <taxon>Pleosporomycetidae</taxon>
        <taxon>Pleosporales</taxon>
        <taxon>Pleosporineae</taxon>
        <taxon>Phaeosphaeriaceae</taxon>
        <taxon>Ampelomyces</taxon>
    </lineage>
</organism>
<accession>A0A6A5QK23</accession>
<dbReference type="OrthoDB" id="29024at2759"/>
<evidence type="ECO:0000256" key="1">
    <source>
        <dbReference type="ARBA" id="ARBA00004123"/>
    </source>
</evidence>
<dbReference type="PANTHER" id="PTHR21597:SF0">
    <property type="entry name" value="THO COMPLEX SUBUNIT 2"/>
    <property type="match status" value="1"/>
</dbReference>
<feature type="compositionally biased region" description="Basic and acidic residues" evidence="5">
    <location>
        <begin position="1700"/>
        <end position="1712"/>
    </location>
</feature>
<dbReference type="InterPro" id="IPR021418">
    <property type="entry name" value="THO_THOC2_C"/>
</dbReference>
<feature type="compositionally biased region" description="Basic and acidic residues" evidence="5">
    <location>
        <begin position="1801"/>
        <end position="1822"/>
    </location>
</feature>
<feature type="compositionally biased region" description="Low complexity" evidence="5">
    <location>
        <begin position="82"/>
        <end position="109"/>
    </location>
</feature>
<keyword evidence="4" id="KW-0539">Nucleus</keyword>
<feature type="compositionally biased region" description="Basic and acidic residues" evidence="5">
    <location>
        <begin position="2267"/>
        <end position="2339"/>
    </location>
</feature>
<feature type="region of interest" description="Disordered" evidence="5">
    <location>
        <begin position="1541"/>
        <end position="2369"/>
    </location>
</feature>
<evidence type="ECO:0000259" key="8">
    <source>
        <dbReference type="Pfam" id="PF16134"/>
    </source>
</evidence>
<feature type="domain" description="THO complex subunitTHOC2 N-terminal" evidence="7">
    <location>
        <begin position="855"/>
        <end position="930"/>
    </location>
</feature>
<feature type="compositionally biased region" description="Basic and acidic residues" evidence="5">
    <location>
        <begin position="1729"/>
        <end position="1745"/>
    </location>
</feature>
<evidence type="ECO:0000313" key="10">
    <source>
        <dbReference type="Proteomes" id="UP000800096"/>
    </source>
</evidence>
<feature type="compositionally biased region" description="Basic and acidic residues" evidence="5">
    <location>
        <begin position="572"/>
        <end position="595"/>
    </location>
</feature>
<feature type="compositionally biased region" description="Low complexity" evidence="5">
    <location>
        <begin position="1611"/>
        <end position="1623"/>
    </location>
</feature>
<dbReference type="InterPro" id="IPR032302">
    <property type="entry name" value="THOC2_N"/>
</dbReference>
<feature type="compositionally biased region" description="Polar residues" evidence="5">
    <location>
        <begin position="67"/>
        <end position="81"/>
    </location>
</feature>
<dbReference type="InterPro" id="IPR040007">
    <property type="entry name" value="Tho2"/>
</dbReference>
<feature type="compositionally biased region" description="Basic and acidic residues" evidence="5">
    <location>
        <begin position="1624"/>
        <end position="1640"/>
    </location>
</feature>
<evidence type="ECO:0000256" key="5">
    <source>
        <dbReference type="SAM" id="MobiDB-lite"/>
    </source>
</evidence>
<dbReference type="Pfam" id="PF16134">
    <property type="entry name" value="THOC2_N"/>
    <property type="match status" value="1"/>
</dbReference>
<feature type="compositionally biased region" description="Basic and acidic residues" evidence="5">
    <location>
        <begin position="1766"/>
        <end position="1791"/>
    </location>
</feature>
<sequence>MAPQPKRKRSEYSQNDASTPRPSPHRPESLRMGMAHSHQQQQQQQHNSPRAGGGRRQSRNYGRGGSSVPQSPSAASHNSPTAKSPPANSSYANSSKPTSATPSTSAPQSKEPAPVSPAKDVPESNEYLTPQRIANWNGSARDAVVRAASTAQRDGDVLTLSVIFHEIIEATIDRHLGAPELGSLVRDIIAAPSGDDVDPVSTFLDTLSSLTQDKDKHARIQQMLMATDIDVSRMRNELENDLLGSLGLVRDTFGRVAVRKATHALYRQSNYNLLREEPEGYAKLMTEYFTTVNSQPPSQEVVGATYQRVNALIGAFDLDIGRVLDVTLDVFANLLVKHCRFFVKFLRSSAWWPELRGLDGLEWEEPLVTSLPTWAHPGSQQWYYSDQEKDEQNQLREQRDKTFWQGIGSARDRTGIQSYFELGGRRVTANNRQPDPTMPLEGQRLSKQQAARKWADEWIEETGTLPPPSNDIAAQLLGFKLRFYASDARDAGDTLPDNLIYLAALLIKIGFISLLDLYPHLYPLEEDMPAHKEKLFQKKKDDEAKERGTVKNALTMAGALPDDTPGPPVVTRLREAASKTESERSTPAKSEDAADSKASLPEPADQKYQLLKSLLCIGALPEALFILGRHPWLLEVYLDLPELLFRIGHHSISKVYEATRPVPADQFPVVAKGAGLRTQPRPSDFTPRRTLKWAKPDMRDAGDSVDYRFYWEDWVDSVPVCQEAGDVLKLCNSLLGLLGPECGKDPVLLTKLVRIGRRSLADDDSPANRKRWVDFSATFIAPALSYTGKNPGIINEVWGLFRNFETATRYMIYQSWFSSTRPASLKDLFQQTRAATNHDLGRVAATNTKEYGRKIAKTSYSSPGIVFQLTLRRLISYPNMIDALVECVRYLTLLGYDCLTWTMVHFFVRPDKGGTQDDGMLAAPWLKNIAAFVGKAYQRHSYMDPTPILQFITHQVLQPEGELYMLDVLEQMIKSMGGISIYNSLSESMILSLYAGPILRTFTFTHHLSDNRHQAGSSARRLTRYLKDTGLAPQILVALAQHLEAYVYREDQQDAPDKVVLFNLDKLRSNLLQYLELLRTYIPVEDFDSLFPGPVEMISEFGVEAGIAFTIARASIAAKANKTRIRKQKSPTNTQAQTNDDTDMTDAEERPSTDGAAAPPDESQKNPRASAVDIGDVEMKEISESTTTDVQASAGPANPAIEALVEEIKTTLPETYADHPCLSFYVTFWQLSLPDVDNGGFKQQYQNTVVHFERQLPSAPPAPSNRRGYNASVPRKETDQMRRAKIEIAKLKVEQQEVILASNLTQTHLRVEMMRWFEGVPMFDARSDAVHSTLLQDCFLPRSRMSLQDAQFAAAMLKFMHSSGVPGFRTIKLLDLLFNANKLACIVSMYSDDEALTFGRFINSILRELFRWHENKDDAYAQSAHGADKKLPGFGRKFDADRNPTEHLQYDHFCQVLYKWHKALFMALKACLDTGDFQQIRNSLVILTACSGSFPKVDTMAAELKQAIEPMAKHDERGDIKTTAGSSLALFRDPQKNFQSEYKFRNVPEPPKPTTPAVNGASEPIPGKSVTPQPTESSATKLKPTAPAFQPKTETNGILRTPIQKPDDSVQDQAVSAPPAQAPSRERDSVRPTSKLHDPRAATPLQQDRDSGKSSASTPVPSAPAVPPRPDGRSTPQATPVGRPAHILPTRPDSQLPRSRQPERPELLRPNDHGPNSRYEGRGPPNDYSRPERSGDPLRQREVSPGRRGRQLPGGRTPERMPPAVDPREWSGRDAREYDDRNMRAPPRDARALPVRLPTWDPRDSRDPRDQRDQRERPDSRGHAAPPAMEPRRMPSNSSLAHEHPSHRRDIPPTHHSRHNSERSDHVPSRVPQPAPSAAAEGPTVNPARAAMINQGEVGGNESARNDRDSRRERGSRLQSPRERDDRRGDDRHIDDRPPPAYHGRNDMPREHYDEREPPLAHPGSRDRRDEPITSTPTGPRGVRNEPPPAAGASREMFQPPRPRGSAQDPNYGRLNQPADPAPPSGPRSSYNNSHNADVQPSTRPSERPHPLSQPLTSTAPTGPAASGIHPSRLENIVRVPPGSALQTNMPNAPSGPRGTGRGPQNSLPSPVGRGPPTGPAATDRGPRAGDRRNPLGAINNVLAQNTTAPLPENRSNERSGPLHSPLVRGRGASRATGPMESPGGVSSPMLPPPNASTPNSAPTLRGGRGENMPGWVEEGQPDDGRWDSRGHRDSRRGDSGRHRSRSPTRTERHAEERSVRNGPLRVEGEERGTDRERGGREKRGSERDGSSRRDREREGGDRSGRDSGRESRELRDGSRRERGSRDDGRTSGRDERRSRGGGAADDGRKRGRDPQDQGQGHGDTKRRR</sequence>
<feature type="region of interest" description="Disordered" evidence="5">
    <location>
        <begin position="1122"/>
        <end position="1175"/>
    </location>
</feature>
<dbReference type="EMBL" id="ML979136">
    <property type="protein sequence ID" value="KAF1915732.1"/>
    <property type="molecule type" value="Genomic_DNA"/>
</dbReference>
<feature type="compositionally biased region" description="Basic and acidic residues" evidence="5">
    <location>
        <begin position="1904"/>
        <end position="1972"/>
    </location>
</feature>
<feature type="compositionally biased region" description="Basic and acidic residues" evidence="5">
    <location>
        <begin position="1841"/>
        <end position="1868"/>
    </location>
</feature>
<evidence type="ECO:0000256" key="4">
    <source>
        <dbReference type="ARBA" id="ARBA00023242"/>
    </source>
</evidence>
<comment type="subcellular location">
    <subcellularLocation>
        <location evidence="1">Nucleus</location>
    </subcellularLocation>
</comment>
<keyword evidence="10" id="KW-1185">Reference proteome</keyword>
<evidence type="ECO:0000313" key="9">
    <source>
        <dbReference type="EMBL" id="KAF1915732.1"/>
    </source>
</evidence>
<feature type="compositionally biased region" description="Basic and acidic residues" evidence="5">
    <location>
        <begin position="2249"/>
        <end position="2260"/>
    </location>
</feature>
<dbReference type="Pfam" id="PF11732">
    <property type="entry name" value="Thoc2"/>
    <property type="match status" value="1"/>
</dbReference>
<dbReference type="Proteomes" id="UP000800096">
    <property type="component" value="Unassembled WGS sequence"/>
</dbReference>
<dbReference type="InterPro" id="IPR021726">
    <property type="entry name" value="THO_THOC2_N"/>
</dbReference>
<feature type="domain" description="THO complex subunitTHOC2 C-terminal" evidence="6">
    <location>
        <begin position="1221"/>
        <end position="1528"/>
    </location>
</feature>
<feature type="compositionally biased region" description="Basic and acidic residues" evidence="5">
    <location>
        <begin position="2223"/>
        <end position="2242"/>
    </location>
</feature>
<dbReference type="GO" id="GO:0006406">
    <property type="term" value="P:mRNA export from nucleus"/>
    <property type="evidence" value="ECO:0007669"/>
    <property type="project" value="InterPro"/>
</dbReference>
<gene>
    <name evidence="9" type="ORF">BDU57DRAFT_518855</name>
</gene>
<feature type="region of interest" description="Disordered" evidence="5">
    <location>
        <begin position="1"/>
        <end position="124"/>
    </location>
</feature>
<feature type="compositionally biased region" description="Polar residues" evidence="5">
    <location>
        <begin position="2027"/>
        <end position="2044"/>
    </location>
</feature>
<feature type="compositionally biased region" description="Basic and acidic residues" evidence="5">
    <location>
        <begin position="537"/>
        <end position="549"/>
    </location>
</feature>
<dbReference type="GO" id="GO:0000445">
    <property type="term" value="C:THO complex part of transcription export complex"/>
    <property type="evidence" value="ECO:0007669"/>
    <property type="project" value="TreeGrafter"/>
</dbReference>
<feature type="compositionally biased region" description="Basic and acidic residues" evidence="5">
    <location>
        <begin position="2125"/>
        <end position="2134"/>
    </location>
</feature>
<feature type="region of interest" description="Disordered" evidence="5">
    <location>
        <begin position="537"/>
        <end position="602"/>
    </location>
</feature>
<dbReference type="GO" id="GO:0006397">
    <property type="term" value="P:mRNA processing"/>
    <property type="evidence" value="ECO:0007669"/>
    <property type="project" value="InterPro"/>
</dbReference>
<dbReference type="Pfam" id="PF11262">
    <property type="entry name" value="Tho2"/>
    <property type="match status" value="1"/>
</dbReference>